<reference evidence="2" key="1">
    <citation type="submission" date="2021-03" db="EMBL/GenBank/DDBJ databases">
        <authorList>
            <person name="Tagirdzhanova G."/>
        </authorList>
    </citation>
    <scope>NUCLEOTIDE SEQUENCE</scope>
</reference>
<name>A0A8H3F8B6_9LECA</name>
<keyword evidence="3" id="KW-1185">Reference proteome</keyword>
<proteinExistence type="predicted"/>
<dbReference type="Proteomes" id="UP000664534">
    <property type="component" value="Unassembled WGS sequence"/>
</dbReference>
<dbReference type="AlphaFoldDB" id="A0A8H3F8B6"/>
<organism evidence="2 3">
    <name type="scientific">Imshaugia aleurites</name>
    <dbReference type="NCBI Taxonomy" id="172621"/>
    <lineage>
        <taxon>Eukaryota</taxon>
        <taxon>Fungi</taxon>
        <taxon>Dikarya</taxon>
        <taxon>Ascomycota</taxon>
        <taxon>Pezizomycotina</taxon>
        <taxon>Lecanoromycetes</taxon>
        <taxon>OSLEUM clade</taxon>
        <taxon>Lecanoromycetidae</taxon>
        <taxon>Lecanorales</taxon>
        <taxon>Lecanorineae</taxon>
        <taxon>Parmeliaceae</taxon>
        <taxon>Imshaugia</taxon>
    </lineage>
</organism>
<evidence type="ECO:0000313" key="2">
    <source>
        <dbReference type="EMBL" id="CAF9921266.1"/>
    </source>
</evidence>
<feature type="region of interest" description="Disordered" evidence="1">
    <location>
        <begin position="46"/>
        <end position="65"/>
    </location>
</feature>
<gene>
    <name evidence="2" type="ORF">IMSHALPRED_005127</name>
</gene>
<dbReference type="EMBL" id="CAJPDT010000027">
    <property type="protein sequence ID" value="CAF9921266.1"/>
    <property type="molecule type" value="Genomic_DNA"/>
</dbReference>
<accession>A0A8H3F8B6</accession>
<evidence type="ECO:0000256" key="1">
    <source>
        <dbReference type="SAM" id="MobiDB-lite"/>
    </source>
</evidence>
<evidence type="ECO:0000313" key="3">
    <source>
        <dbReference type="Proteomes" id="UP000664534"/>
    </source>
</evidence>
<comment type="caution">
    <text evidence="2">The sequence shown here is derived from an EMBL/GenBank/DDBJ whole genome shotgun (WGS) entry which is preliminary data.</text>
</comment>
<sequence>MPLTLILLTALIPTLLLLLLLLLLTLHHHHHHALSHLHYLRSNPFSTSHTTPAPPRPHTHHNPCTAPTQRETILAIETAVAEAQFRRWGEEMGWSECRMRIEREGFTELLDGKVG</sequence>
<protein>
    <submittedName>
        <fullName evidence="2">Uncharacterized protein</fullName>
    </submittedName>
</protein>